<reference evidence="1 2" key="1">
    <citation type="submission" date="2018-11" db="EMBL/GenBank/DDBJ databases">
        <authorList>
            <consortium name="Pathogen Informatics"/>
        </authorList>
    </citation>
    <scope>NUCLEOTIDE SEQUENCE [LARGE SCALE GENOMIC DNA]</scope>
</reference>
<evidence type="ECO:0000313" key="2">
    <source>
        <dbReference type="Proteomes" id="UP000050761"/>
    </source>
</evidence>
<name>A0A183G649_HELPZ</name>
<evidence type="ECO:0000313" key="1">
    <source>
        <dbReference type="EMBL" id="VDP08090.1"/>
    </source>
</evidence>
<organism evidence="2 3">
    <name type="scientific">Heligmosomoides polygyrus</name>
    <name type="common">Parasitic roundworm</name>
    <dbReference type="NCBI Taxonomy" id="6339"/>
    <lineage>
        <taxon>Eukaryota</taxon>
        <taxon>Metazoa</taxon>
        <taxon>Ecdysozoa</taxon>
        <taxon>Nematoda</taxon>
        <taxon>Chromadorea</taxon>
        <taxon>Rhabditida</taxon>
        <taxon>Rhabditina</taxon>
        <taxon>Rhabditomorpha</taxon>
        <taxon>Strongyloidea</taxon>
        <taxon>Heligmosomidae</taxon>
        <taxon>Heligmosomoides</taxon>
    </lineage>
</organism>
<keyword evidence="2" id="KW-1185">Reference proteome</keyword>
<sequence>MVVVAGDLNDHVGAAKDGYSCHGGFGYGSRNADGVATKALSQTRSVPYETVATQHRPLICSLNITPSRCKHVDRCVSARIKWWRLKEKEAAVISRILLPTVTTVDESWKNATDAITRAACFELGMQPELTAKPGRRWVHRQAWLWTGDVRECFDSSQRTRSRIINCYSPTSAADEAEMNAFYEQLERTNTETALLGSYPRLDFSMETHYSGRKNIVAGHGSPTTARHMQIDHIMLNRRRMLPLKGKKTSLYDETILDESLSHYDWPIEEDLTEEHELLLKRLHVYCPIGFNFTKD</sequence>
<dbReference type="Proteomes" id="UP000050761">
    <property type="component" value="Unassembled WGS sequence"/>
</dbReference>
<dbReference type="OrthoDB" id="418748at2759"/>
<reference evidence="3" key="2">
    <citation type="submission" date="2019-09" db="UniProtKB">
        <authorList>
            <consortium name="WormBaseParasite"/>
        </authorList>
    </citation>
    <scope>IDENTIFICATION</scope>
</reference>
<gene>
    <name evidence="1" type="ORF">HPBE_LOCUS17152</name>
</gene>
<dbReference type="EMBL" id="UZAH01029827">
    <property type="protein sequence ID" value="VDP08090.1"/>
    <property type="molecule type" value="Genomic_DNA"/>
</dbReference>
<accession>A0A3P8AUV4</accession>
<evidence type="ECO:0000313" key="3">
    <source>
        <dbReference type="WBParaSite" id="HPBE_0001715301-mRNA-1"/>
    </source>
</evidence>
<proteinExistence type="predicted"/>
<dbReference type="AlphaFoldDB" id="A0A183G649"/>
<accession>A0A183G649</accession>
<dbReference type="WBParaSite" id="HPBE_0001715301-mRNA-1">
    <property type="protein sequence ID" value="HPBE_0001715301-mRNA-1"/>
    <property type="gene ID" value="HPBE_0001715301"/>
</dbReference>
<protein>
    <submittedName>
        <fullName evidence="3">Endo/exonuclease/phosphatase domain-containing protein</fullName>
    </submittedName>
</protein>